<proteinExistence type="predicted"/>
<dbReference type="EMBL" id="VOSK01000364">
    <property type="protein sequence ID" value="MPR30410.1"/>
    <property type="molecule type" value="Genomic_DNA"/>
</dbReference>
<keyword evidence="3" id="KW-1185">Reference proteome</keyword>
<dbReference type="InterPro" id="IPR054189">
    <property type="entry name" value="DUF6894"/>
</dbReference>
<name>A0A5N7MUQ5_9HYPH</name>
<gene>
    <name evidence="2" type="ORF">FS320_36670</name>
</gene>
<dbReference type="OrthoDB" id="8020757at2"/>
<evidence type="ECO:0000313" key="2">
    <source>
        <dbReference type="EMBL" id="MPR30410.1"/>
    </source>
</evidence>
<accession>A0A5N7MUQ5</accession>
<dbReference type="AlphaFoldDB" id="A0A5N7MUQ5"/>
<evidence type="ECO:0000313" key="3">
    <source>
        <dbReference type="Proteomes" id="UP000403266"/>
    </source>
</evidence>
<feature type="domain" description="DUF6894" evidence="1">
    <location>
        <begin position="3"/>
        <end position="59"/>
    </location>
</feature>
<dbReference type="Pfam" id="PF21834">
    <property type="entry name" value="DUF6894"/>
    <property type="match status" value="1"/>
</dbReference>
<protein>
    <recommendedName>
        <fullName evidence="1">DUF6894 domain-containing protein</fullName>
    </recommendedName>
</protein>
<dbReference type="Proteomes" id="UP000403266">
    <property type="component" value="Unassembled WGS sequence"/>
</dbReference>
<sequence>MSYDDLGLDYPDVETAWRAVARAAQDLRHVFAARGHDPRDYAIEVENDTGEVVFRLPFSEHLRSSLLQSHATYKLVGSHLGWLIYCNAEFVGGFAQRSSAESLVWEMVETRCAEHKASQVLIENELVCEKHLCRCFKEAPSGTLLS</sequence>
<comment type="caution">
    <text evidence="2">The sequence shown here is derived from an EMBL/GenBank/DDBJ whole genome shotgun (WGS) entry which is preliminary data.</text>
</comment>
<organism evidence="2 3">
    <name type="scientific">Microvirga tunisiensis</name>
    <dbReference type="NCBI Taxonomy" id="2108360"/>
    <lineage>
        <taxon>Bacteria</taxon>
        <taxon>Pseudomonadati</taxon>
        <taxon>Pseudomonadota</taxon>
        <taxon>Alphaproteobacteria</taxon>
        <taxon>Hyphomicrobiales</taxon>
        <taxon>Methylobacteriaceae</taxon>
        <taxon>Microvirga</taxon>
    </lineage>
</organism>
<reference evidence="2 3" key="1">
    <citation type="journal article" date="2019" name="Syst. Appl. Microbiol.">
        <title>Microvirga tunisiensis sp. nov., a root nodule symbiotic bacterium isolated from Lupinus micranthus and L. luteus grown in Northern Tunisia.</title>
        <authorList>
            <person name="Msaddak A."/>
            <person name="Rejili M."/>
            <person name="Duran D."/>
            <person name="Mars M."/>
            <person name="Palacios J.M."/>
            <person name="Ruiz-Argueso T."/>
            <person name="Rey L."/>
            <person name="Imperial J."/>
        </authorList>
    </citation>
    <scope>NUCLEOTIDE SEQUENCE [LARGE SCALE GENOMIC DNA]</scope>
    <source>
        <strain evidence="2 3">Lmie10</strain>
    </source>
</reference>
<evidence type="ECO:0000259" key="1">
    <source>
        <dbReference type="Pfam" id="PF21834"/>
    </source>
</evidence>